<evidence type="ECO:0000313" key="2">
    <source>
        <dbReference type="Proteomes" id="UP000276215"/>
    </source>
</evidence>
<sequence length="230" mass="25552">MAAATIVTSQMLGASDFNSIAAFEHQNTILDNNILHKIAEIFVRHDMHHNFGAGILHRHQTLDDGQVMVHTKRTNEIDVCEIKTIDEITGEGLIPNSLFLNRQQKFQAFEYDIGRQAFQVNEKFALELRDFLVANGLKERIAIIPNPAMDGALGDSIELMLPNGSGTIRIPLKSADPEMLDKAAEGITTGWSFTYKDQGIIECKGNTICAPTTNDMHKIFVDSKLRSVSK</sequence>
<protein>
    <submittedName>
        <fullName evidence="1">Uncharacterized protein</fullName>
    </submittedName>
</protein>
<dbReference type="AlphaFoldDB" id="A0A3N4K219"/>
<organism evidence="1 2">
    <name type="scientific">Choiromyces venosus 120613-1</name>
    <dbReference type="NCBI Taxonomy" id="1336337"/>
    <lineage>
        <taxon>Eukaryota</taxon>
        <taxon>Fungi</taxon>
        <taxon>Dikarya</taxon>
        <taxon>Ascomycota</taxon>
        <taxon>Pezizomycotina</taxon>
        <taxon>Pezizomycetes</taxon>
        <taxon>Pezizales</taxon>
        <taxon>Tuberaceae</taxon>
        <taxon>Choiromyces</taxon>
    </lineage>
</organism>
<dbReference type="Proteomes" id="UP000276215">
    <property type="component" value="Unassembled WGS sequence"/>
</dbReference>
<evidence type="ECO:0000313" key="1">
    <source>
        <dbReference type="EMBL" id="RPB02461.1"/>
    </source>
</evidence>
<keyword evidence="2" id="KW-1185">Reference proteome</keyword>
<dbReference type="EMBL" id="ML120368">
    <property type="protein sequence ID" value="RPB02461.1"/>
    <property type="molecule type" value="Genomic_DNA"/>
</dbReference>
<proteinExistence type="predicted"/>
<gene>
    <name evidence="1" type="ORF">L873DRAFT_1733364</name>
</gene>
<accession>A0A3N4K219</accession>
<name>A0A3N4K219_9PEZI</name>
<reference evidence="1 2" key="1">
    <citation type="journal article" date="2018" name="Nat. Ecol. Evol.">
        <title>Pezizomycetes genomes reveal the molecular basis of ectomycorrhizal truffle lifestyle.</title>
        <authorList>
            <person name="Murat C."/>
            <person name="Payen T."/>
            <person name="Noel B."/>
            <person name="Kuo A."/>
            <person name="Morin E."/>
            <person name="Chen J."/>
            <person name="Kohler A."/>
            <person name="Krizsan K."/>
            <person name="Balestrini R."/>
            <person name="Da Silva C."/>
            <person name="Montanini B."/>
            <person name="Hainaut M."/>
            <person name="Levati E."/>
            <person name="Barry K.W."/>
            <person name="Belfiori B."/>
            <person name="Cichocki N."/>
            <person name="Clum A."/>
            <person name="Dockter R.B."/>
            <person name="Fauchery L."/>
            <person name="Guy J."/>
            <person name="Iotti M."/>
            <person name="Le Tacon F."/>
            <person name="Lindquist E.A."/>
            <person name="Lipzen A."/>
            <person name="Malagnac F."/>
            <person name="Mello A."/>
            <person name="Molinier V."/>
            <person name="Miyauchi S."/>
            <person name="Poulain J."/>
            <person name="Riccioni C."/>
            <person name="Rubini A."/>
            <person name="Sitrit Y."/>
            <person name="Splivallo R."/>
            <person name="Traeger S."/>
            <person name="Wang M."/>
            <person name="Zifcakova L."/>
            <person name="Wipf D."/>
            <person name="Zambonelli A."/>
            <person name="Paolocci F."/>
            <person name="Nowrousian M."/>
            <person name="Ottonello S."/>
            <person name="Baldrian P."/>
            <person name="Spatafora J.W."/>
            <person name="Henrissat B."/>
            <person name="Nagy L.G."/>
            <person name="Aury J.M."/>
            <person name="Wincker P."/>
            <person name="Grigoriev I.V."/>
            <person name="Bonfante P."/>
            <person name="Martin F.M."/>
        </authorList>
    </citation>
    <scope>NUCLEOTIDE SEQUENCE [LARGE SCALE GENOMIC DNA]</scope>
    <source>
        <strain evidence="1 2">120613-1</strain>
    </source>
</reference>
<dbReference type="OrthoDB" id="2322999at2759"/>